<proteinExistence type="predicted"/>
<organism evidence="1">
    <name type="scientific">Amphimedon queenslandica</name>
    <name type="common">Sponge</name>
    <dbReference type="NCBI Taxonomy" id="400682"/>
    <lineage>
        <taxon>Eukaryota</taxon>
        <taxon>Metazoa</taxon>
        <taxon>Porifera</taxon>
        <taxon>Demospongiae</taxon>
        <taxon>Heteroscleromorpha</taxon>
        <taxon>Haplosclerida</taxon>
        <taxon>Niphatidae</taxon>
        <taxon>Amphimedon</taxon>
    </lineage>
</organism>
<name>A0A1X7USE7_AMPQE</name>
<protein>
    <recommendedName>
        <fullName evidence="2">HIRAN domain-containing protein</fullName>
    </recommendedName>
</protein>
<sequence length="169" mass="18934">MSAFSMDSVVRGYHIYKEIWTPYFGENLSGVAEPSNIHDPYAVAMKRSSDNATVGHIPRRILSVCFFFLKKGTITCEITSSRQHSHDLPQGGLEVLCSLTFHGDQETISKVQKLLKDAPLEEVPMVVTTKDSVTMDEPLKKKPKEVVLIPLLLNLWQLEMLMTPLNSCG</sequence>
<accession>A0A1X7USE7</accession>
<evidence type="ECO:0000313" key="1">
    <source>
        <dbReference type="EnsemblMetazoa" id="Aqu2.1.30586_001"/>
    </source>
</evidence>
<dbReference type="EnsemblMetazoa" id="Aqu2.1.30586_001">
    <property type="protein sequence ID" value="Aqu2.1.30586_001"/>
    <property type="gene ID" value="Aqu2.1.30586"/>
</dbReference>
<dbReference type="Gene3D" id="3.30.70.2330">
    <property type="match status" value="1"/>
</dbReference>
<dbReference type="InParanoid" id="A0A1X7USE7"/>
<evidence type="ECO:0008006" key="2">
    <source>
        <dbReference type="Google" id="ProtNLM"/>
    </source>
</evidence>
<dbReference type="AlphaFoldDB" id="A0A1X7USE7"/>
<reference evidence="1" key="1">
    <citation type="submission" date="2017-05" db="UniProtKB">
        <authorList>
            <consortium name="EnsemblMetazoa"/>
        </authorList>
    </citation>
    <scope>IDENTIFICATION</scope>
</reference>